<dbReference type="InterPro" id="IPR051448">
    <property type="entry name" value="CdaR-like_regulators"/>
</dbReference>
<dbReference type="PANTHER" id="PTHR33744">
    <property type="entry name" value="CARBOHYDRATE DIACID REGULATOR"/>
    <property type="match status" value="1"/>
</dbReference>
<evidence type="ECO:0000313" key="4">
    <source>
        <dbReference type="EMBL" id="GAA1960643.1"/>
    </source>
</evidence>
<comment type="caution">
    <text evidence="4">The sequence shown here is derived from an EMBL/GenBank/DDBJ whole genome shotgun (WGS) entry which is preliminary data.</text>
</comment>
<dbReference type="Proteomes" id="UP001499933">
    <property type="component" value="Unassembled WGS sequence"/>
</dbReference>
<keyword evidence="5" id="KW-1185">Reference proteome</keyword>
<evidence type="ECO:0000259" key="2">
    <source>
        <dbReference type="Pfam" id="PF13556"/>
    </source>
</evidence>
<evidence type="ECO:0000313" key="5">
    <source>
        <dbReference type="Proteomes" id="UP001499933"/>
    </source>
</evidence>
<evidence type="ECO:0000256" key="1">
    <source>
        <dbReference type="ARBA" id="ARBA00006754"/>
    </source>
</evidence>
<dbReference type="InterPro" id="IPR025736">
    <property type="entry name" value="PucR_C-HTH_dom"/>
</dbReference>
<proteinExistence type="inferred from homology"/>
<comment type="similarity">
    <text evidence="1">Belongs to the CdaR family.</text>
</comment>
<dbReference type="EMBL" id="BAAAOG010000004">
    <property type="protein sequence ID" value="GAA1960643.1"/>
    <property type="molecule type" value="Genomic_DNA"/>
</dbReference>
<evidence type="ECO:0008006" key="6">
    <source>
        <dbReference type="Google" id="ProtNLM"/>
    </source>
</evidence>
<dbReference type="PANTHER" id="PTHR33744:SF1">
    <property type="entry name" value="DNA-BINDING TRANSCRIPTIONAL ACTIVATOR ADER"/>
    <property type="match status" value="1"/>
</dbReference>
<dbReference type="Pfam" id="PF17853">
    <property type="entry name" value="GGDEF_2"/>
    <property type="match status" value="1"/>
</dbReference>
<protein>
    <recommendedName>
        <fullName evidence="6">PucR family transcriptional regulator</fullName>
    </recommendedName>
</protein>
<feature type="domain" description="PucR C-terminal helix-turn-helix" evidence="2">
    <location>
        <begin position="359"/>
        <end position="404"/>
    </location>
</feature>
<evidence type="ECO:0000259" key="3">
    <source>
        <dbReference type="Pfam" id="PF17853"/>
    </source>
</evidence>
<dbReference type="Gene3D" id="1.10.10.2840">
    <property type="entry name" value="PucR C-terminal helix-turn-helix domain"/>
    <property type="match status" value="1"/>
</dbReference>
<sequence>MPTADSMAKVISALDWSDDLTSSPLAISDAEQLRARLGDGAARWVAGAVEQSLAVLRTQIHDSLAPWPIIRTFAQRVLTAALLRLAGEHSLPVDTKAIDRDLAEDIVARDVPLSDITQALRTMQGEWLSLLIEAAVGVRPDGVSVVPALASSVTRTMDAWIGAATEAIVEERRRVYLAEQVRIRTAIETLVTAERVDLEAATQLLRVPLTGWHVSCAIGTPPGGAVERRVLDGIVHSFTRFIGSERMLRYETSTGTVHLWVTTDRPPPTPRTADLRAPAPLLLGLGAPHPGIDGFRRTFLEASDALRLAARLGQNGAISYGDAALAIVLSQDEERARWFVEHELRALASDSPEMADMRSTLRTFFDTRMRIAPAAERLFVHRNTLINRLERIQSALGHGIAERSAETQAALVLAELFTRVPTFQTQAARVDSQRRLLREGAGDGSAG</sequence>
<feature type="domain" description="CdaR GGDEF-like" evidence="3">
    <location>
        <begin position="195"/>
        <end position="308"/>
    </location>
</feature>
<organism evidence="4 5">
    <name type="scientific">Microbacterium deminutum</name>
    <dbReference type="NCBI Taxonomy" id="344164"/>
    <lineage>
        <taxon>Bacteria</taxon>
        <taxon>Bacillati</taxon>
        <taxon>Actinomycetota</taxon>
        <taxon>Actinomycetes</taxon>
        <taxon>Micrococcales</taxon>
        <taxon>Microbacteriaceae</taxon>
        <taxon>Microbacterium</taxon>
    </lineage>
</organism>
<reference evidence="5" key="1">
    <citation type="journal article" date="2019" name="Int. J. Syst. Evol. Microbiol.">
        <title>The Global Catalogue of Microorganisms (GCM) 10K type strain sequencing project: providing services to taxonomists for standard genome sequencing and annotation.</title>
        <authorList>
            <consortium name="The Broad Institute Genomics Platform"/>
            <consortium name="The Broad Institute Genome Sequencing Center for Infectious Disease"/>
            <person name="Wu L."/>
            <person name="Ma J."/>
        </authorList>
    </citation>
    <scope>NUCLEOTIDE SEQUENCE [LARGE SCALE GENOMIC DNA]</scope>
    <source>
        <strain evidence="5">JCM 14901</strain>
    </source>
</reference>
<dbReference type="InterPro" id="IPR041522">
    <property type="entry name" value="CdaR_GGDEF"/>
</dbReference>
<gene>
    <name evidence="4" type="ORF">GCM10009776_24110</name>
</gene>
<name>A0ABP5CA54_9MICO</name>
<dbReference type="InterPro" id="IPR042070">
    <property type="entry name" value="PucR_C-HTH_sf"/>
</dbReference>
<accession>A0ABP5CA54</accession>
<dbReference type="Pfam" id="PF13556">
    <property type="entry name" value="HTH_30"/>
    <property type="match status" value="1"/>
</dbReference>